<proteinExistence type="predicted"/>
<keyword evidence="4" id="KW-1185">Reference proteome</keyword>
<feature type="region of interest" description="Disordered" evidence="1">
    <location>
        <begin position="126"/>
        <end position="166"/>
    </location>
</feature>
<accession>A0AAN9U8V4</accession>
<evidence type="ECO:0000256" key="2">
    <source>
        <dbReference type="SAM" id="Phobius"/>
    </source>
</evidence>
<feature type="transmembrane region" description="Helical" evidence="2">
    <location>
        <begin position="98"/>
        <end position="120"/>
    </location>
</feature>
<keyword evidence="2" id="KW-0812">Transmembrane</keyword>
<comment type="caution">
    <text evidence="3">The sequence shown here is derived from an EMBL/GenBank/DDBJ whole genome shotgun (WGS) entry which is preliminary data.</text>
</comment>
<sequence length="184" mass="20403">MVANSRLTNFNVAISIISLFVLLTKCICFIMHIWYPLLALFVNICLMALYVTSIAGQAGPDHLDPERPSNVAWYIAKSCKVAANQSIQSSCLQAKGSFASTVIMFGIILVNLGLTIWALIPTEADKTSVSDDSDSDSSPTRLKGKENWEMRGIPPTPRTGTMPYTPRTMAFNTLERQLPLRQYR</sequence>
<reference evidence="3 4" key="1">
    <citation type="submission" date="2024-02" db="EMBL/GenBank/DDBJ databases">
        <title>De novo assembly and annotation of 12 fungi associated with fruit tree decline syndrome in Ontario, Canada.</title>
        <authorList>
            <person name="Sulman M."/>
            <person name="Ellouze W."/>
            <person name="Ilyukhin E."/>
        </authorList>
    </citation>
    <scope>NUCLEOTIDE SEQUENCE [LARGE SCALE GENOMIC DNA]</scope>
    <source>
        <strain evidence="3 4">M11/M66-122</strain>
    </source>
</reference>
<feature type="transmembrane region" description="Helical" evidence="2">
    <location>
        <begin position="37"/>
        <end position="58"/>
    </location>
</feature>
<dbReference type="AlphaFoldDB" id="A0AAN9U8V4"/>
<protein>
    <submittedName>
        <fullName evidence="3">Uncharacterized protein</fullName>
    </submittedName>
</protein>
<keyword evidence="2" id="KW-1133">Transmembrane helix</keyword>
<feature type="transmembrane region" description="Helical" evidence="2">
    <location>
        <begin position="12"/>
        <end position="30"/>
    </location>
</feature>
<dbReference type="Proteomes" id="UP001320420">
    <property type="component" value="Unassembled WGS sequence"/>
</dbReference>
<organism evidence="3 4">
    <name type="scientific">Diatrype stigma</name>
    <dbReference type="NCBI Taxonomy" id="117547"/>
    <lineage>
        <taxon>Eukaryota</taxon>
        <taxon>Fungi</taxon>
        <taxon>Dikarya</taxon>
        <taxon>Ascomycota</taxon>
        <taxon>Pezizomycotina</taxon>
        <taxon>Sordariomycetes</taxon>
        <taxon>Xylariomycetidae</taxon>
        <taxon>Xylariales</taxon>
        <taxon>Diatrypaceae</taxon>
        <taxon>Diatrype</taxon>
    </lineage>
</organism>
<evidence type="ECO:0000313" key="4">
    <source>
        <dbReference type="Proteomes" id="UP001320420"/>
    </source>
</evidence>
<keyword evidence="2" id="KW-0472">Membrane</keyword>
<evidence type="ECO:0000313" key="3">
    <source>
        <dbReference type="EMBL" id="KAK7743317.1"/>
    </source>
</evidence>
<dbReference type="EMBL" id="JAKJXP020000140">
    <property type="protein sequence ID" value="KAK7743317.1"/>
    <property type="molecule type" value="Genomic_DNA"/>
</dbReference>
<evidence type="ECO:0000256" key="1">
    <source>
        <dbReference type="SAM" id="MobiDB-lite"/>
    </source>
</evidence>
<name>A0AAN9U8V4_9PEZI</name>
<gene>
    <name evidence="3" type="ORF">SLS62_010689</name>
</gene>